<dbReference type="EMBL" id="MNAD01000958">
    <property type="protein sequence ID" value="OJT09249.1"/>
    <property type="molecule type" value="Genomic_DNA"/>
</dbReference>
<dbReference type="STRING" id="154538.A0A1M2VNR7"/>
<organism evidence="1 2">
    <name type="scientific">Trametes pubescens</name>
    <name type="common">White-rot fungus</name>
    <dbReference type="NCBI Taxonomy" id="154538"/>
    <lineage>
        <taxon>Eukaryota</taxon>
        <taxon>Fungi</taxon>
        <taxon>Dikarya</taxon>
        <taxon>Basidiomycota</taxon>
        <taxon>Agaricomycotina</taxon>
        <taxon>Agaricomycetes</taxon>
        <taxon>Polyporales</taxon>
        <taxon>Polyporaceae</taxon>
        <taxon>Trametes</taxon>
    </lineage>
</organism>
<protein>
    <submittedName>
        <fullName evidence="1">Uncharacterized protein</fullName>
    </submittedName>
</protein>
<name>A0A1M2VNR7_TRAPU</name>
<sequence length="195" mass="22252">MDVKLIGKSKECQAAHWKIHKPVCKPLEADEVWGIKILDNRYQPWSRQFQHVLLEPSHPVFTQGELCPVTAKCGFPLLIWSEAIHGGLPAMENNQPAVYLRIEPHDGFAPFHWQTKDPGTCIVVRQDRKLLTKEALEIVYNFHSHLLDLADPDNAASGHGAFGRPLTPEWLRSFADDYREDETNRGGRKGFDFFP</sequence>
<dbReference type="OrthoDB" id="2212237at2759"/>
<evidence type="ECO:0000313" key="1">
    <source>
        <dbReference type="EMBL" id="OJT09249.1"/>
    </source>
</evidence>
<reference evidence="1 2" key="1">
    <citation type="submission" date="2016-10" db="EMBL/GenBank/DDBJ databases">
        <title>Genome sequence of the basidiomycete white-rot fungus Trametes pubescens.</title>
        <authorList>
            <person name="Makela M.R."/>
            <person name="Granchi Z."/>
            <person name="Peng M."/>
            <person name="De Vries R.P."/>
            <person name="Grigoriev I."/>
            <person name="Riley R."/>
            <person name="Hilden K."/>
        </authorList>
    </citation>
    <scope>NUCLEOTIDE SEQUENCE [LARGE SCALE GENOMIC DNA]</scope>
    <source>
        <strain evidence="1 2">FBCC735</strain>
    </source>
</reference>
<accession>A0A1M2VNR7</accession>
<gene>
    <name evidence="1" type="ORF">TRAPUB_14324</name>
</gene>
<proteinExistence type="predicted"/>
<comment type="caution">
    <text evidence="1">The sequence shown here is derived from an EMBL/GenBank/DDBJ whole genome shotgun (WGS) entry which is preliminary data.</text>
</comment>
<dbReference type="Proteomes" id="UP000184267">
    <property type="component" value="Unassembled WGS sequence"/>
</dbReference>
<dbReference type="AlphaFoldDB" id="A0A1M2VNR7"/>
<dbReference type="OMA" id="WGIKILD"/>
<evidence type="ECO:0000313" key="2">
    <source>
        <dbReference type="Proteomes" id="UP000184267"/>
    </source>
</evidence>
<keyword evidence="2" id="KW-1185">Reference proteome</keyword>